<keyword evidence="1" id="KW-0472">Membrane</keyword>
<dbReference type="STRING" id="1797716.A3D07_00070"/>
<accession>A0A1F5GD68</accession>
<comment type="caution">
    <text evidence="2">The sequence shown here is derived from an EMBL/GenBank/DDBJ whole genome shotgun (WGS) entry which is preliminary data.</text>
</comment>
<keyword evidence="1" id="KW-0812">Transmembrane</keyword>
<evidence type="ECO:0000313" key="3">
    <source>
        <dbReference type="Proteomes" id="UP000177124"/>
    </source>
</evidence>
<reference evidence="2 3" key="1">
    <citation type="journal article" date="2016" name="Nat. Commun.">
        <title>Thousands of microbial genomes shed light on interconnected biogeochemical processes in an aquifer system.</title>
        <authorList>
            <person name="Anantharaman K."/>
            <person name="Brown C.T."/>
            <person name="Hug L.A."/>
            <person name="Sharon I."/>
            <person name="Castelle C.J."/>
            <person name="Probst A.J."/>
            <person name="Thomas B.C."/>
            <person name="Singh A."/>
            <person name="Wilkins M.J."/>
            <person name="Karaoz U."/>
            <person name="Brodie E.L."/>
            <person name="Williams K.H."/>
            <person name="Hubbard S.S."/>
            <person name="Banfield J.F."/>
        </authorList>
    </citation>
    <scope>NUCLEOTIDE SEQUENCE [LARGE SCALE GENOMIC DNA]</scope>
</reference>
<evidence type="ECO:0000313" key="2">
    <source>
        <dbReference type="EMBL" id="OGD89795.1"/>
    </source>
</evidence>
<gene>
    <name evidence="2" type="ORF">A3D07_00070</name>
</gene>
<protein>
    <submittedName>
        <fullName evidence="2">Uncharacterized protein</fullName>
    </submittedName>
</protein>
<feature type="transmembrane region" description="Helical" evidence="1">
    <location>
        <begin position="6"/>
        <end position="27"/>
    </location>
</feature>
<proteinExistence type="predicted"/>
<dbReference type="AlphaFoldDB" id="A0A1F5GD68"/>
<feature type="transmembrane region" description="Helical" evidence="1">
    <location>
        <begin position="39"/>
        <end position="58"/>
    </location>
</feature>
<dbReference type="Proteomes" id="UP000177124">
    <property type="component" value="Unassembled WGS sequence"/>
</dbReference>
<sequence>MTIIQFLTILKILIAVGISYLIVRIFLKKFQGKLLKQLIMSLAIYLLIGVVLTTYAYLKVHSASVFDYLLRWPDMLLWIWFI</sequence>
<organism evidence="2 3">
    <name type="scientific">Candidatus Curtissbacteria bacterium RIFCSPHIGHO2_02_FULL_42_15</name>
    <dbReference type="NCBI Taxonomy" id="1797716"/>
    <lineage>
        <taxon>Bacteria</taxon>
        <taxon>Candidatus Curtissiibacteriota</taxon>
    </lineage>
</organism>
<keyword evidence="1" id="KW-1133">Transmembrane helix</keyword>
<dbReference type="EMBL" id="MFBF01000064">
    <property type="protein sequence ID" value="OGD89795.1"/>
    <property type="molecule type" value="Genomic_DNA"/>
</dbReference>
<evidence type="ECO:0000256" key="1">
    <source>
        <dbReference type="SAM" id="Phobius"/>
    </source>
</evidence>
<name>A0A1F5GD68_9BACT</name>